<protein>
    <submittedName>
        <fullName evidence="1">Putative OsmC-like protein</fullName>
    </submittedName>
</protein>
<dbReference type="AlphaFoldDB" id="A0A3N4UC49"/>
<dbReference type="InterPro" id="IPR015946">
    <property type="entry name" value="KH_dom-like_a/b"/>
</dbReference>
<dbReference type="RefSeq" id="WP_124224207.1">
    <property type="nucleotide sequence ID" value="NZ_RKQL01000008.1"/>
</dbReference>
<dbReference type="Gene3D" id="3.30.300.20">
    <property type="match status" value="1"/>
</dbReference>
<gene>
    <name evidence="1" type="ORF">EDC62_2576</name>
</gene>
<dbReference type="Pfam" id="PF02566">
    <property type="entry name" value="OsmC"/>
    <property type="match status" value="1"/>
</dbReference>
<accession>A0A3N4UC49</accession>
<sequence>MSEKTVEITLSQRQDYRFDVDFGGSVPVLTTDESVPLGTGLGPTPVQLLCAAAGNCLCDSLLFALRKFKQAPEPIRCRMRAEIGRNEQGRLRVQAMHAAITLGVPAATLEHLDRVLAQFEAFCTVAQTIGQAVPIEVEVFDSEGVKLK</sequence>
<evidence type="ECO:0000313" key="2">
    <source>
        <dbReference type="Proteomes" id="UP000272193"/>
    </source>
</evidence>
<dbReference type="InterPro" id="IPR003718">
    <property type="entry name" value="OsmC/Ohr_fam"/>
</dbReference>
<dbReference type="Proteomes" id="UP000272193">
    <property type="component" value="Unassembled WGS sequence"/>
</dbReference>
<keyword evidence="2" id="KW-1185">Reference proteome</keyword>
<dbReference type="EMBL" id="RKQL01000008">
    <property type="protein sequence ID" value="RPE62877.1"/>
    <property type="molecule type" value="Genomic_DNA"/>
</dbReference>
<reference evidence="1 2" key="1">
    <citation type="submission" date="2018-11" db="EMBL/GenBank/DDBJ databases">
        <title>Genomic Encyclopedia of Type Strains, Phase IV (KMG-IV): sequencing the most valuable type-strain genomes for metagenomic binning, comparative biology and taxonomic classification.</title>
        <authorList>
            <person name="Goeker M."/>
        </authorList>
    </citation>
    <scope>NUCLEOTIDE SEQUENCE [LARGE SCALE GENOMIC DNA]</scope>
    <source>
        <strain evidence="1 2">DSM 101684</strain>
    </source>
</reference>
<proteinExistence type="predicted"/>
<name>A0A3N4UC49_9BURK</name>
<dbReference type="InterPro" id="IPR036102">
    <property type="entry name" value="OsmC/Ohrsf"/>
</dbReference>
<dbReference type="OrthoDB" id="5297623at2"/>
<dbReference type="SUPFAM" id="SSF82784">
    <property type="entry name" value="OsmC-like"/>
    <property type="match status" value="1"/>
</dbReference>
<organism evidence="1 2">
    <name type="scientific">Tibeticola sediminis</name>
    <dbReference type="NCBI Taxonomy" id="1917811"/>
    <lineage>
        <taxon>Bacteria</taxon>
        <taxon>Pseudomonadati</taxon>
        <taxon>Pseudomonadota</taxon>
        <taxon>Betaproteobacteria</taxon>
        <taxon>Burkholderiales</taxon>
        <taxon>Comamonadaceae</taxon>
        <taxon>Tibeticola</taxon>
    </lineage>
</organism>
<comment type="caution">
    <text evidence="1">The sequence shown here is derived from an EMBL/GenBank/DDBJ whole genome shotgun (WGS) entry which is preliminary data.</text>
</comment>
<evidence type="ECO:0000313" key="1">
    <source>
        <dbReference type="EMBL" id="RPE62877.1"/>
    </source>
</evidence>